<organism evidence="1 2">
    <name type="scientific">Lasiosphaeris hirsuta</name>
    <dbReference type="NCBI Taxonomy" id="260670"/>
    <lineage>
        <taxon>Eukaryota</taxon>
        <taxon>Fungi</taxon>
        <taxon>Dikarya</taxon>
        <taxon>Ascomycota</taxon>
        <taxon>Pezizomycotina</taxon>
        <taxon>Sordariomycetes</taxon>
        <taxon>Sordariomycetidae</taxon>
        <taxon>Sordariales</taxon>
        <taxon>Lasiosphaeriaceae</taxon>
        <taxon>Lasiosphaeris</taxon>
    </lineage>
</organism>
<name>A0AA40DJ46_9PEZI</name>
<gene>
    <name evidence="1" type="ORF">B0H67DRAFT_594862</name>
</gene>
<evidence type="ECO:0000313" key="1">
    <source>
        <dbReference type="EMBL" id="KAK0702652.1"/>
    </source>
</evidence>
<evidence type="ECO:0000313" key="2">
    <source>
        <dbReference type="Proteomes" id="UP001172102"/>
    </source>
</evidence>
<comment type="caution">
    <text evidence="1">The sequence shown here is derived from an EMBL/GenBank/DDBJ whole genome shotgun (WGS) entry which is preliminary data.</text>
</comment>
<dbReference type="EMBL" id="JAUKUA010000008">
    <property type="protein sequence ID" value="KAK0702652.1"/>
    <property type="molecule type" value="Genomic_DNA"/>
</dbReference>
<dbReference type="AlphaFoldDB" id="A0AA40DJ46"/>
<proteinExistence type="predicted"/>
<dbReference type="Proteomes" id="UP001172102">
    <property type="component" value="Unassembled WGS sequence"/>
</dbReference>
<keyword evidence="2" id="KW-1185">Reference proteome</keyword>
<accession>A0AA40DJ46</accession>
<reference evidence="1" key="1">
    <citation type="submission" date="2023-06" db="EMBL/GenBank/DDBJ databases">
        <title>Genome-scale phylogeny and comparative genomics of the fungal order Sordariales.</title>
        <authorList>
            <consortium name="Lawrence Berkeley National Laboratory"/>
            <person name="Hensen N."/>
            <person name="Bonometti L."/>
            <person name="Westerberg I."/>
            <person name="Brannstrom I.O."/>
            <person name="Guillou S."/>
            <person name="Cros-Aarteil S."/>
            <person name="Calhoun S."/>
            <person name="Haridas S."/>
            <person name="Kuo A."/>
            <person name="Mondo S."/>
            <person name="Pangilinan J."/>
            <person name="Riley R."/>
            <person name="Labutti K."/>
            <person name="Andreopoulos B."/>
            <person name="Lipzen A."/>
            <person name="Chen C."/>
            <person name="Yanf M."/>
            <person name="Daum C."/>
            <person name="Ng V."/>
            <person name="Clum A."/>
            <person name="Steindorff A."/>
            <person name="Ohm R."/>
            <person name="Martin F."/>
            <person name="Silar P."/>
            <person name="Natvig D."/>
            <person name="Lalanne C."/>
            <person name="Gautier V."/>
            <person name="Ament-Velasquez S.L."/>
            <person name="Kruys A."/>
            <person name="Hutchinson M.I."/>
            <person name="Powell A.J."/>
            <person name="Barry K."/>
            <person name="Miller A.N."/>
            <person name="Grigoriev I.V."/>
            <person name="Debuchy R."/>
            <person name="Gladieux P."/>
            <person name="Thoren M.H."/>
            <person name="Johannesson H."/>
        </authorList>
    </citation>
    <scope>NUCLEOTIDE SEQUENCE</scope>
    <source>
        <strain evidence="1">SMH4607-1</strain>
    </source>
</reference>
<protein>
    <submittedName>
        <fullName evidence="1">Uncharacterized protein</fullName>
    </submittedName>
</protein>
<sequence length="106" mass="12122">MRLRKSTEPTEYMLSRLPRFDPAHTAFPTPWLLGFTSFRGSKLHLKRIKPVSRYPVLLPPTEPKHAPRWVPHLFPAACGPVVSRNSRPWCISLQLSGRQRSGARPV</sequence>